<dbReference type="Pfam" id="PF15874">
    <property type="entry name" value="Il2rg"/>
    <property type="match status" value="1"/>
</dbReference>
<dbReference type="OrthoDB" id="2109241at2759"/>
<protein>
    <submittedName>
        <fullName evidence="2">Uncharacterized protein</fullName>
    </submittedName>
</protein>
<evidence type="ECO:0000313" key="3">
    <source>
        <dbReference type="Proteomes" id="UP000053201"/>
    </source>
</evidence>
<dbReference type="AlphaFoldDB" id="A0A0L0HES5"/>
<feature type="compositionally biased region" description="Low complexity" evidence="1">
    <location>
        <begin position="120"/>
        <end position="145"/>
    </location>
</feature>
<dbReference type="EMBL" id="KQ257458">
    <property type="protein sequence ID" value="KNC99263.1"/>
    <property type="molecule type" value="Genomic_DNA"/>
</dbReference>
<dbReference type="InterPro" id="IPR039471">
    <property type="entry name" value="CXorf65-like"/>
</dbReference>
<feature type="compositionally biased region" description="Gly residues" evidence="1">
    <location>
        <begin position="172"/>
        <end position="187"/>
    </location>
</feature>
<dbReference type="PANTHER" id="PTHR33887:SF5">
    <property type="entry name" value="PB1 DOMAIN-CONTAINING PROTEIN"/>
    <property type="match status" value="1"/>
</dbReference>
<dbReference type="InParanoid" id="A0A0L0HES5"/>
<name>A0A0L0HES5_SPIPD</name>
<dbReference type="GeneID" id="27688885"/>
<dbReference type="RefSeq" id="XP_016607303.1">
    <property type="nucleotide sequence ID" value="XM_016753727.1"/>
</dbReference>
<accession>A0A0L0HES5</accession>
<dbReference type="PANTHER" id="PTHR33887">
    <property type="entry name" value="PB1 DOMAIN-CONTAINING PROTEIN"/>
    <property type="match status" value="1"/>
</dbReference>
<evidence type="ECO:0000313" key="2">
    <source>
        <dbReference type="EMBL" id="KNC99263.1"/>
    </source>
</evidence>
<organism evidence="2 3">
    <name type="scientific">Spizellomyces punctatus (strain DAOM BR117)</name>
    <dbReference type="NCBI Taxonomy" id="645134"/>
    <lineage>
        <taxon>Eukaryota</taxon>
        <taxon>Fungi</taxon>
        <taxon>Fungi incertae sedis</taxon>
        <taxon>Chytridiomycota</taxon>
        <taxon>Chytridiomycota incertae sedis</taxon>
        <taxon>Chytridiomycetes</taxon>
        <taxon>Spizellomycetales</taxon>
        <taxon>Spizellomycetaceae</taxon>
        <taxon>Spizellomyces</taxon>
    </lineage>
</organism>
<keyword evidence="3" id="KW-1185">Reference proteome</keyword>
<dbReference type="STRING" id="645134.A0A0L0HES5"/>
<proteinExistence type="predicted"/>
<sequence>MSFIVVKYGANEERLVNPNTLASVLLHHLKTSCGFSHLLENVDLASETGEVIDLQSKSKEYAKKYLDGRATYILVKVIGDETDESAPTYVSLLEQQGGEKLKFSASRQRTKPKAGTRGEPTSTGTGGPATSKGAKAGSGFSSTTSLYEPPATQGGNRRTAGKPASSSEKSGASGGGTGGGGTKSKRK</sequence>
<feature type="region of interest" description="Disordered" evidence="1">
    <location>
        <begin position="100"/>
        <end position="187"/>
    </location>
</feature>
<evidence type="ECO:0000256" key="1">
    <source>
        <dbReference type="SAM" id="MobiDB-lite"/>
    </source>
</evidence>
<gene>
    <name evidence="2" type="ORF">SPPG_05518</name>
</gene>
<reference evidence="2 3" key="1">
    <citation type="submission" date="2009-08" db="EMBL/GenBank/DDBJ databases">
        <title>The Genome Sequence of Spizellomyces punctatus strain DAOM BR117.</title>
        <authorList>
            <consortium name="The Broad Institute Genome Sequencing Platform"/>
            <person name="Russ C."/>
            <person name="Cuomo C."/>
            <person name="Shea T."/>
            <person name="Young S.K."/>
            <person name="Zeng Q."/>
            <person name="Koehrsen M."/>
            <person name="Haas B."/>
            <person name="Borodovsky M."/>
            <person name="Guigo R."/>
            <person name="Alvarado L."/>
            <person name="Berlin A."/>
            <person name="Bochicchio J."/>
            <person name="Borenstein D."/>
            <person name="Chapman S."/>
            <person name="Chen Z."/>
            <person name="Engels R."/>
            <person name="Freedman E."/>
            <person name="Gellesch M."/>
            <person name="Goldberg J."/>
            <person name="Griggs A."/>
            <person name="Gujja S."/>
            <person name="Heiman D."/>
            <person name="Hepburn T."/>
            <person name="Howarth C."/>
            <person name="Jen D."/>
            <person name="Larson L."/>
            <person name="Lewis B."/>
            <person name="Mehta T."/>
            <person name="Park D."/>
            <person name="Pearson M."/>
            <person name="Roberts A."/>
            <person name="Saif S."/>
            <person name="Shenoy N."/>
            <person name="Sisk P."/>
            <person name="Stolte C."/>
            <person name="Sykes S."/>
            <person name="Thomson T."/>
            <person name="Walk T."/>
            <person name="White J."/>
            <person name="Yandava C."/>
            <person name="Burger G."/>
            <person name="Gray M.W."/>
            <person name="Holland P.W.H."/>
            <person name="King N."/>
            <person name="Lang F.B.F."/>
            <person name="Roger A.J."/>
            <person name="Ruiz-Trillo I."/>
            <person name="Lander E."/>
            <person name="Nusbaum C."/>
        </authorList>
    </citation>
    <scope>NUCLEOTIDE SEQUENCE [LARGE SCALE GENOMIC DNA]</scope>
    <source>
        <strain evidence="2 3">DAOM BR117</strain>
    </source>
</reference>
<dbReference type="eggNOG" id="ENOG502S69Y">
    <property type="taxonomic scope" value="Eukaryota"/>
</dbReference>
<dbReference type="VEuPathDB" id="FungiDB:SPPG_05518"/>
<dbReference type="OMA" id="RETYWLI"/>
<feature type="compositionally biased region" description="Low complexity" evidence="1">
    <location>
        <begin position="161"/>
        <end position="171"/>
    </location>
</feature>
<dbReference type="Proteomes" id="UP000053201">
    <property type="component" value="Unassembled WGS sequence"/>
</dbReference>